<dbReference type="AlphaFoldDB" id="A0A1C1YR06"/>
<keyword evidence="1" id="KW-0812">Transmembrane</keyword>
<dbReference type="Proteomes" id="UP000094795">
    <property type="component" value="Unassembled WGS sequence"/>
</dbReference>
<protein>
    <submittedName>
        <fullName evidence="2">Uncharacterized protein</fullName>
    </submittedName>
</protein>
<accession>A0A1C1YR06</accession>
<dbReference type="EMBL" id="LQZT01000048">
    <property type="protein sequence ID" value="OCW55945.1"/>
    <property type="molecule type" value="Genomic_DNA"/>
</dbReference>
<sequence>MRTGFERWQQDVRIQESFVALGKYKRLLLVASLPLLLLGFGLSAFIMPFARYVDIRCSQFGDLELCVNSLRNPRSFANETEMPPRFEVSGPAVEHRNVRYLVEADATTVGRVTVQIIVLYNGLRAPRAAETAVQKMIGRTATLHLGIGKDERSADFGGDIFLFCNTLEYDMEPLSWFPNPGPYNAVCVGDDWSGYVSFAPSPEAQRSLTLLRNAVGNEINKIEREFWVHRIGLTLAPLVLFLILSTIVWMTRRAAAFVRAG</sequence>
<dbReference type="OrthoDB" id="9815163at2"/>
<name>A0A1C1YR06_9HYPH</name>
<keyword evidence="1" id="KW-1133">Transmembrane helix</keyword>
<evidence type="ECO:0000256" key="1">
    <source>
        <dbReference type="SAM" id="Phobius"/>
    </source>
</evidence>
<dbReference type="RefSeq" id="WP_066183026.1">
    <property type="nucleotide sequence ID" value="NZ_LQZT01000048.1"/>
</dbReference>
<gene>
    <name evidence="2" type="ORF">AWJ14_11990</name>
</gene>
<keyword evidence="1" id="KW-0472">Membrane</keyword>
<keyword evidence="3" id="KW-1185">Reference proteome</keyword>
<feature type="transmembrane region" description="Helical" evidence="1">
    <location>
        <begin position="227"/>
        <end position="249"/>
    </location>
</feature>
<proteinExistence type="predicted"/>
<evidence type="ECO:0000313" key="3">
    <source>
        <dbReference type="Proteomes" id="UP000094795"/>
    </source>
</evidence>
<comment type="caution">
    <text evidence="2">The sequence shown here is derived from an EMBL/GenBank/DDBJ whole genome shotgun (WGS) entry which is preliminary data.</text>
</comment>
<feature type="transmembrane region" description="Helical" evidence="1">
    <location>
        <begin position="27"/>
        <end position="50"/>
    </location>
</feature>
<reference evidence="2 3" key="1">
    <citation type="submission" date="2015-12" db="EMBL/GenBank/DDBJ databases">
        <authorList>
            <person name="Shamseldin A."/>
            <person name="Moawad H."/>
            <person name="Abd El-Rahim W.M."/>
            <person name="Sadowsky M.J."/>
        </authorList>
    </citation>
    <scope>NUCLEOTIDE SEQUENCE [LARGE SCALE GENOMIC DNA]</scope>
    <source>
        <strain evidence="2 3">JC234</strain>
    </source>
</reference>
<evidence type="ECO:0000313" key="2">
    <source>
        <dbReference type="EMBL" id="OCW55945.1"/>
    </source>
</evidence>
<organism evidence="2 3">
    <name type="scientific">Hoeflea olei</name>
    <dbReference type="NCBI Taxonomy" id="1480615"/>
    <lineage>
        <taxon>Bacteria</taxon>
        <taxon>Pseudomonadati</taxon>
        <taxon>Pseudomonadota</taxon>
        <taxon>Alphaproteobacteria</taxon>
        <taxon>Hyphomicrobiales</taxon>
        <taxon>Rhizobiaceae</taxon>
        <taxon>Hoeflea</taxon>
    </lineage>
</organism>